<evidence type="ECO:0000256" key="3">
    <source>
        <dbReference type="ARBA" id="ARBA00022603"/>
    </source>
</evidence>
<dbReference type="GO" id="GO:0008170">
    <property type="term" value="F:N-methyltransferase activity"/>
    <property type="evidence" value="ECO:0007669"/>
    <property type="project" value="InterPro"/>
</dbReference>
<evidence type="ECO:0000259" key="7">
    <source>
        <dbReference type="Pfam" id="PF01555"/>
    </source>
</evidence>
<proteinExistence type="inferred from homology"/>
<dbReference type="PROSITE" id="PS00092">
    <property type="entry name" value="N6_MTASE"/>
    <property type="match status" value="1"/>
</dbReference>
<dbReference type="AlphaFoldDB" id="A0A0N9ZTM6"/>
<dbReference type="EMBL" id="KT454971">
    <property type="protein sequence ID" value="ALI59305.1"/>
    <property type="molecule type" value="Genomic_DNA"/>
</dbReference>
<dbReference type="Gene3D" id="3.40.50.150">
    <property type="entry name" value="Vaccinia Virus protein VP39"/>
    <property type="match status" value="1"/>
</dbReference>
<dbReference type="InterPro" id="IPR002052">
    <property type="entry name" value="DNA_methylase_N6_adenine_CS"/>
</dbReference>
<feature type="domain" description="DNA methylase N-4/N-6" evidence="7">
    <location>
        <begin position="121"/>
        <end position="437"/>
    </location>
</feature>
<dbReference type="InterPro" id="IPR029063">
    <property type="entry name" value="SAM-dependent_MTases_sf"/>
</dbReference>
<evidence type="ECO:0000256" key="2">
    <source>
        <dbReference type="ARBA" id="ARBA00011900"/>
    </source>
</evidence>
<keyword evidence="3" id="KW-0489">Methyltransferase</keyword>
<dbReference type="EC" id="2.1.1.72" evidence="2"/>
<protein>
    <recommendedName>
        <fullName evidence="2">site-specific DNA-methyltransferase (adenine-specific)</fullName>
        <ecNumber evidence="2">2.1.1.72</ecNumber>
    </recommendedName>
</protein>
<sequence>MDKLKMHSINLAESNIEKLAQIFPSCVTEVADGKGGLKKGIDFDLLRQELSPHIVDGPQERYQLNWPGKREALLAANAPIARTLRPVREESVDFEKTQNLFIEGDNLEALKLLQEAYLGKVKMIYIDPPYNTGNDFIYEDDFSEGSESYLRRSNQKNEEGTRLVANTNSNGRFHSDWLSMIYPRLRLARNLLRDDGLLFVSIDENELSNLKEICDEIFGAENCRGVVSRPTGTPSGQGYNILVNEIDYILVYAKSSLGELIGLPFSGEDEKIYDQEDVGGKYLLRTLRKTGGEDRKEDRPTMYYGIQAPDGSEVFPVGPTGYDSRWRCGEDSYWELVRNNRIEWKKGQDGWRPYQKFYLEGRLKQPSNLWEGIEGNKKASLTIKGLFGAKVFDTPKPVELIERCLRISTRAKENDLVLDFFAGASTTAHAVIKVNAEDSGNRRFIMVQLPEPCDEKTEAFKNGYENIADISKERIRRAGNTIAEGECQAGWSNDVGFRVLKIDTSNMQDVYYTPDAVSQDLLSGQIDNIREDRTPEDLLFQVLLDWGVDLTLPISQEAVADKQVFFVDGNALVACFDKGIDEAFVKQIAEHKPLRVVFRDNGFANDSVKINVEQLFKLLSPMTEIKTL</sequence>
<evidence type="ECO:0000256" key="6">
    <source>
        <dbReference type="ARBA" id="ARBA00047942"/>
    </source>
</evidence>
<dbReference type="InterPro" id="IPR002295">
    <property type="entry name" value="N4/N6-MTase_EcoPI_Mod-like"/>
</dbReference>
<keyword evidence="5" id="KW-0949">S-adenosyl-L-methionine</keyword>
<dbReference type="PATRIC" id="fig|287.2965.peg.2376"/>
<dbReference type="GO" id="GO:0003677">
    <property type="term" value="F:DNA binding"/>
    <property type="evidence" value="ECO:0007669"/>
    <property type="project" value="InterPro"/>
</dbReference>
<accession>A0A0N9ZTM6</accession>
<evidence type="ECO:0000256" key="5">
    <source>
        <dbReference type="ARBA" id="ARBA00022691"/>
    </source>
</evidence>
<comment type="catalytic activity">
    <reaction evidence="6">
        <text>a 2'-deoxyadenosine in DNA + S-adenosyl-L-methionine = an N(6)-methyl-2'-deoxyadenosine in DNA + S-adenosyl-L-homocysteine + H(+)</text>
        <dbReference type="Rhea" id="RHEA:15197"/>
        <dbReference type="Rhea" id="RHEA-COMP:12418"/>
        <dbReference type="Rhea" id="RHEA-COMP:12419"/>
        <dbReference type="ChEBI" id="CHEBI:15378"/>
        <dbReference type="ChEBI" id="CHEBI:57856"/>
        <dbReference type="ChEBI" id="CHEBI:59789"/>
        <dbReference type="ChEBI" id="CHEBI:90615"/>
        <dbReference type="ChEBI" id="CHEBI:90616"/>
        <dbReference type="EC" id="2.1.1.72"/>
    </reaction>
</comment>
<dbReference type="Pfam" id="PF01555">
    <property type="entry name" value="N6_N4_Mtase"/>
    <property type="match status" value="1"/>
</dbReference>
<dbReference type="InterPro" id="IPR002941">
    <property type="entry name" value="DNA_methylase_N4/N6"/>
</dbReference>
<evidence type="ECO:0000313" key="8">
    <source>
        <dbReference type="EMBL" id="ALI59305.1"/>
    </source>
</evidence>
<dbReference type="GO" id="GO:0032259">
    <property type="term" value="P:methylation"/>
    <property type="evidence" value="ECO:0007669"/>
    <property type="project" value="UniProtKB-KW"/>
</dbReference>
<dbReference type="RefSeq" id="WP_031633267.1">
    <property type="nucleotide sequence ID" value="NZ_CBDDSE010000001.1"/>
</dbReference>
<reference evidence="8" key="1">
    <citation type="submission" date="2015-08" db="EMBL/GenBank/DDBJ databases">
        <title>Pseudomonas aeruginosa strain CCBH4851 chromosome region.</title>
        <authorList>
            <person name="Silveira M.C."/>
            <person name="Carvalho-Assef A.P.D."/>
            <person name="Albano R.M."/>
        </authorList>
    </citation>
    <scope>NUCLEOTIDE SEQUENCE</scope>
    <source>
        <strain evidence="8">CCBH4851</strain>
    </source>
</reference>
<keyword evidence="4" id="KW-0808">Transferase</keyword>
<dbReference type="GO" id="GO:0009007">
    <property type="term" value="F:site-specific DNA-methyltransferase (adenine-specific) activity"/>
    <property type="evidence" value="ECO:0007669"/>
    <property type="project" value="UniProtKB-EC"/>
</dbReference>
<evidence type="ECO:0000256" key="1">
    <source>
        <dbReference type="ARBA" id="ARBA00006594"/>
    </source>
</evidence>
<organism evidence="8">
    <name type="scientific">Pseudomonas aeruginosa</name>
    <dbReference type="NCBI Taxonomy" id="287"/>
    <lineage>
        <taxon>Bacteria</taxon>
        <taxon>Pseudomonadati</taxon>
        <taxon>Pseudomonadota</taxon>
        <taxon>Gammaproteobacteria</taxon>
        <taxon>Pseudomonadales</taxon>
        <taxon>Pseudomonadaceae</taxon>
        <taxon>Pseudomonas</taxon>
    </lineage>
</organism>
<dbReference type="SUPFAM" id="SSF53335">
    <property type="entry name" value="S-adenosyl-L-methionine-dependent methyltransferases"/>
    <property type="match status" value="1"/>
</dbReference>
<gene>
    <name evidence="8" type="ORF">CCBH4851_00605</name>
</gene>
<dbReference type="PIRSF" id="PIRSF015855">
    <property type="entry name" value="TypeIII_Mtase_mKpnI"/>
    <property type="match status" value="1"/>
</dbReference>
<name>A0A0N9ZTM6_PSEAI</name>
<comment type="similarity">
    <text evidence="1">Belongs to the N(4)/N(6)-methyltransferase family.</text>
</comment>
<evidence type="ECO:0000256" key="4">
    <source>
        <dbReference type="ARBA" id="ARBA00022679"/>
    </source>
</evidence>
<dbReference type="PRINTS" id="PR00506">
    <property type="entry name" value="D21N6MTFRASE"/>
</dbReference>